<dbReference type="Gene3D" id="1.10.533.10">
    <property type="entry name" value="Death Domain, Fas"/>
    <property type="match status" value="1"/>
</dbReference>
<keyword evidence="2" id="KW-0677">Repeat</keyword>
<dbReference type="EMBL" id="JAWJWF010000004">
    <property type="protein sequence ID" value="KAK6633775.1"/>
    <property type="molecule type" value="Genomic_DNA"/>
</dbReference>
<proteinExistence type="predicted"/>
<dbReference type="CDD" id="cd08317">
    <property type="entry name" value="Death_ank"/>
    <property type="match status" value="1"/>
</dbReference>
<comment type="subcellular location">
    <subcellularLocation>
        <location evidence="1">Membrane</location>
    </subcellularLocation>
</comment>
<dbReference type="InterPro" id="IPR011029">
    <property type="entry name" value="DEATH-like_dom_sf"/>
</dbReference>
<evidence type="ECO:0000256" key="3">
    <source>
        <dbReference type="ARBA" id="ARBA00023043"/>
    </source>
</evidence>
<feature type="region of interest" description="Disordered" evidence="5">
    <location>
        <begin position="556"/>
        <end position="660"/>
    </location>
</feature>
<dbReference type="Gene3D" id="2.60.220.30">
    <property type="match status" value="1"/>
</dbReference>
<organism evidence="7 8">
    <name type="scientific">Polyplax serrata</name>
    <name type="common">Common mouse louse</name>
    <dbReference type="NCBI Taxonomy" id="468196"/>
    <lineage>
        <taxon>Eukaryota</taxon>
        <taxon>Metazoa</taxon>
        <taxon>Ecdysozoa</taxon>
        <taxon>Arthropoda</taxon>
        <taxon>Hexapoda</taxon>
        <taxon>Insecta</taxon>
        <taxon>Pterygota</taxon>
        <taxon>Neoptera</taxon>
        <taxon>Paraneoptera</taxon>
        <taxon>Psocodea</taxon>
        <taxon>Troctomorpha</taxon>
        <taxon>Phthiraptera</taxon>
        <taxon>Anoplura</taxon>
        <taxon>Polyplacidae</taxon>
        <taxon>Polyplax</taxon>
    </lineage>
</organism>
<dbReference type="Proteomes" id="UP001359485">
    <property type="component" value="Unassembled WGS sequence"/>
</dbReference>
<feature type="compositionally biased region" description="Polar residues" evidence="5">
    <location>
        <begin position="594"/>
        <end position="603"/>
    </location>
</feature>
<feature type="domain" description="Death" evidence="6">
    <location>
        <begin position="325"/>
        <end position="403"/>
    </location>
</feature>
<dbReference type="Pfam" id="PF00531">
    <property type="entry name" value="Death"/>
    <property type="match status" value="1"/>
</dbReference>
<dbReference type="InterPro" id="IPR040745">
    <property type="entry name" value="Ankyrin_UPA"/>
</dbReference>
<gene>
    <name evidence="7" type="ORF">RUM44_004382</name>
</gene>
<feature type="compositionally biased region" description="Basic and acidic residues" evidence="5">
    <location>
        <begin position="556"/>
        <end position="574"/>
    </location>
</feature>
<evidence type="ECO:0000259" key="6">
    <source>
        <dbReference type="PROSITE" id="PS50017"/>
    </source>
</evidence>
<dbReference type="PANTHER" id="PTHR24123">
    <property type="entry name" value="ANKYRIN REPEAT-CONTAINING"/>
    <property type="match status" value="1"/>
</dbReference>
<evidence type="ECO:0000256" key="2">
    <source>
        <dbReference type="ARBA" id="ARBA00022737"/>
    </source>
</evidence>
<evidence type="ECO:0000256" key="5">
    <source>
        <dbReference type="SAM" id="MobiDB-lite"/>
    </source>
</evidence>
<feature type="compositionally biased region" description="Polar residues" evidence="5">
    <location>
        <begin position="575"/>
        <end position="586"/>
    </location>
</feature>
<keyword evidence="4" id="KW-0472">Membrane</keyword>
<dbReference type="SUPFAM" id="SSF47986">
    <property type="entry name" value="DEATH domain"/>
    <property type="match status" value="1"/>
</dbReference>
<evidence type="ECO:0000256" key="1">
    <source>
        <dbReference type="ARBA" id="ARBA00004370"/>
    </source>
</evidence>
<dbReference type="Pfam" id="PF17809">
    <property type="entry name" value="UPA_2"/>
    <property type="match status" value="1"/>
</dbReference>
<comment type="caution">
    <text evidence="7">The sequence shown here is derived from an EMBL/GenBank/DDBJ whole genome shotgun (WGS) entry which is preliminary data.</text>
</comment>
<dbReference type="InterPro" id="IPR051165">
    <property type="entry name" value="Multifunctional_ANK_Repeat"/>
</dbReference>
<keyword evidence="8" id="KW-1185">Reference proteome</keyword>
<dbReference type="PANTHER" id="PTHR24123:SF141">
    <property type="entry name" value="ANKYRIN 2, ISOFORM U"/>
    <property type="match status" value="1"/>
</dbReference>
<evidence type="ECO:0000256" key="4">
    <source>
        <dbReference type="ARBA" id="ARBA00023136"/>
    </source>
</evidence>
<evidence type="ECO:0000313" key="8">
    <source>
        <dbReference type="Proteomes" id="UP001359485"/>
    </source>
</evidence>
<dbReference type="InterPro" id="IPR000488">
    <property type="entry name" value="Death_dom"/>
</dbReference>
<dbReference type="Gene3D" id="2.60.40.2660">
    <property type="match status" value="1"/>
</dbReference>
<feature type="compositionally biased region" description="Basic and acidic residues" evidence="5">
    <location>
        <begin position="607"/>
        <end position="622"/>
    </location>
</feature>
<accession>A0ABR1B2Q7</accession>
<evidence type="ECO:0000313" key="7">
    <source>
        <dbReference type="EMBL" id="KAK6633775.1"/>
    </source>
</evidence>
<name>A0ABR1B2Q7_POLSC</name>
<protein>
    <recommendedName>
        <fullName evidence="6">Death domain-containing protein</fullName>
    </recommendedName>
</protein>
<dbReference type="PROSITE" id="PS50017">
    <property type="entry name" value="DEATH_DOMAIN"/>
    <property type="match status" value="1"/>
</dbReference>
<dbReference type="SMART" id="SM00005">
    <property type="entry name" value="DEATH"/>
    <property type="match status" value="1"/>
</dbReference>
<reference evidence="7 8" key="1">
    <citation type="submission" date="2023-09" db="EMBL/GenBank/DDBJ databases">
        <title>Genomes of two closely related lineages of the louse Polyplax serrata with different host specificities.</title>
        <authorList>
            <person name="Martinu J."/>
            <person name="Tarabai H."/>
            <person name="Stefka J."/>
            <person name="Hypsa V."/>
        </authorList>
    </citation>
    <scope>NUCLEOTIDE SEQUENCE [LARGE SCALE GENOMIC DNA]</scope>
    <source>
        <strain evidence="7">98ZLc_SE</strain>
    </source>
</reference>
<sequence>MLYTTVTSPHSTTAQAQPIPAELTAKLLGNRVAVSPIVTVEPRRRKFHKPITLTIPVPRAANKGMINQYSGDAPTLRLLCSITVFGNSESQNKWKKLSSPLRGGTSRAQWEDVTGSTPLTFVNDCVSFTTTVSARFWLMDCRNVGEATKMATELYREAIHVPFMAKFVVFAKRVDTMEARLRVFCMTDDKEDKTLEHQEHFTEVAKSRDVEVLEGKQQYVELAGNLVPVTKSGDQLQLGFKAFRENRLPFTVRVKDPHVDSIGRLLFMKEAKVSKGDPPQQPMCCLNIVLPETIMPDSSLSEPDLYALQKKISAMKDSGIEIRRNDLRLSDISNLLGYDWIVLAPHLDIDDSDINLIKMENPGNEAQQARAMLRLWLYLKGYKASSKSLEKALHRINRDDVSEQCIQTQKLKSKYTTQKDENTNQRILFTDDSDIIKDADSIEYILHKTSSGRIKTDETDEKKYLAEEKDVPEEKKTVKERKQEIEKRLSQERQLYDYPKPTEMLPTDTKTTKPVPKAHTAINDFIQGEVQYPSPATKTQSEPFERQITVKEKVMQFQDKEKGGGGDPAQRDSTTKVIKTTENIIISQKEDFTRTSGRKQPTEQAEEDLRRITDENRRRDSQLLENVTEGLGKISRKDDTQKDFMSSKPSKTPPPSPADFFTKGKQALCAKLFGCPSSAVSDR</sequence>
<keyword evidence="3" id="KW-0040">ANK repeat</keyword>